<accession>A0AAN8WQL8</accession>
<proteinExistence type="predicted"/>
<name>A0AAN8WQL8_HALRR</name>
<dbReference type="InterPro" id="IPR036397">
    <property type="entry name" value="RNaseH_sf"/>
</dbReference>
<comment type="caution">
    <text evidence="1">The sequence shown here is derived from an EMBL/GenBank/DDBJ whole genome shotgun (WGS) entry which is preliminary data.</text>
</comment>
<organism evidence="1 2">
    <name type="scientific">Halocaridina rubra</name>
    <name type="common">Hawaiian red shrimp</name>
    <dbReference type="NCBI Taxonomy" id="373956"/>
    <lineage>
        <taxon>Eukaryota</taxon>
        <taxon>Metazoa</taxon>
        <taxon>Ecdysozoa</taxon>
        <taxon>Arthropoda</taxon>
        <taxon>Crustacea</taxon>
        <taxon>Multicrustacea</taxon>
        <taxon>Malacostraca</taxon>
        <taxon>Eumalacostraca</taxon>
        <taxon>Eucarida</taxon>
        <taxon>Decapoda</taxon>
        <taxon>Pleocyemata</taxon>
        <taxon>Caridea</taxon>
        <taxon>Atyoidea</taxon>
        <taxon>Atyidae</taxon>
        <taxon>Halocaridina</taxon>
    </lineage>
</organism>
<protein>
    <recommendedName>
        <fullName evidence="3">RNase H type-1 domain-containing protein</fullName>
    </recommendedName>
</protein>
<evidence type="ECO:0000313" key="2">
    <source>
        <dbReference type="Proteomes" id="UP001381693"/>
    </source>
</evidence>
<dbReference type="AlphaFoldDB" id="A0AAN8WQL8"/>
<dbReference type="EMBL" id="JAXCGZ010016986">
    <property type="protein sequence ID" value="KAK7069302.1"/>
    <property type="molecule type" value="Genomic_DNA"/>
</dbReference>
<dbReference type="GO" id="GO:0003676">
    <property type="term" value="F:nucleic acid binding"/>
    <property type="evidence" value="ECO:0007669"/>
    <property type="project" value="InterPro"/>
</dbReference>
<reference evidence="1 2" key="1">
    <citation type="submission" date="2023-11" db="EMBL/GenBank/DDBJ databases">
        <title>Halocaridina rubra genome assembly.</title>
        <authorList>
            <person name="Smith C."/>
        </authorList>
    </citation>
    <scope>NUCLEOTIDE SEQUENCE [LARGE SCALE GENOMIC DNA]</scope>
    <source>
        <strain evidence="1">EP-1</strain>
        <tissue evidence="1">Whole</tissue>
    </source>
</reference>
<evidence type="ECO:0008006" key="3">
    <source>
        <dbReference type="Google" id="ProtNLM"/>
    </source>
</evidence>
<gene>
    <name evidence="1" type="ORF">SK128_012742</name>
</gene>
<dbReference type="Gene3D" id="3.30.420.10">
    <property type="entry name" value="Ribonuclease H-like superfamily/Ribonuclease H"/>
    <property type="match status" value="1"/>
</dbReference>
<evidence type="ECO:0000313" key="1">
    <source>
        <dbReference type="EMBL" id="KAK7069302.1"/>
    </source>
</evidence>
<dbReference type="InterPro" id="IPR012337">
    <property type="entry name" value="RNaseH-like_sf"/>
</dbReference>
<dbReference type="SUPFAM" id="SSF53098">
    <property type="entry name" value="Ribonuclease H-like"/>
    <property type="match status" value="1"/>
</dbReference>
<dbReference type="Proteomes" id="UP001381693">
    <property type="component" value="Unassembled WGS sequence"/>
</dbReference>
<sequence>MAGLPIKVDMTQTEGISCYTDGTVNTNIPATGAAVYSERFIPYWRLSDSCSTLQTELYAIKMALQYSIQNERGPVTIHTDSLSSVQALQQYRFKENIKLLSSIQTFLCSLG</sequence>
<keyword evidence="2" id="KW-1185">Reference proteome</keyword>